<dbReference type="InterPro" id="IPR035437">
    <property type="entry name" value="SNase_OB-fold_sf"/>
</dbReference>
<organism evidence="2">
    <name type="scientific">Chelativorans sp. (strain BNC1)</name>
    <dbReference type="NCBI Taxonomy" id="266779"/>
    <lineage>
        <taxon>Bacteria</taxon>
        <taxon>Pseudomonadati</taxon>
        <taxon>Pseudomonadota</taxon>
        <taxon>Alphaproteobacteria</taxon>
        <taxon>Hyphomicrobiales</taxon>
        <taxon>Phyllobacteriaceae</taxon>
        <taxon>Chelativorans</taxon>
    </lineage>
</organism>
<evidence type="ECO:0000259" key="1">
    <source>
        <dbReference type="SMART" id="SM00318"/>
    </source>
</evidence>
<dbReference type="Pfam" id="PF00565">
    <property type="entry name" value="SNase"/>
    <property type="match status" value="1"/>
</dbReference>
<dbReference type="HOGENOM" id="CLU_2131537_0_0_5"/>
<protein>
    <submittedName>
        <fullName evidence="2">Nuclease (SNase-like)</fullName>
    </submittedName>
</protein>
<dbReference type="SMART" id="SM00318">
    <property type="entry name" value="SNc"/>
    <property type="match status" value="1"/>
</dbReference>
<sequence length="124" mass="13636" precursor="true">MLTLVAAAISTCLHLSAVDGDTIKCDGQNMRLLGPGQPNKSGVDAPEIGHAKCTAEKFLGQQAKRRLEELLREDVRIELSGVKDRYGRPLVWVRMPNGKDVGEVLLEEGYALPWRPGHAISWCD</sequence>
<dbReference type="AlphaFoldDB" id="Q11IX9"/>
<dbReference type="KEGG" id="mes:Meso_1250"/>
<dbReference type="EMBL" id="CP000390">
    <property type="protein sequence ID" value="ABG62646.1"/>
    <property type="molecule type" value="Genomic_DNA"/>
</dbReference>
<dbReference type="Gene3D" id="2.40.50.90">
    <property type="match status" value="1"/>
</dbReference>
<reference evidence="2" key="1">
    <citation type="submission" date="2006-06" db="EMBL/GenBank/DDBJ databases">
        <title>Complete sequence of chromosome of Chelativorans sp. BNC1.</title>
        <authorList>
            <consortium name="US DOE Joint Genome Institute"/>
            <person name="Copeland A."/>
            <person name="Lucas S."/>
            <person name="Lapidus A."/>
            <person name="Barry K."/>
            <person name="Detter J.C."/>
            <person name="Glavina del Rio T."/>
            <person name="Hammon N."/>
            <person name="Israni S."/>
            <person name="Dalin E."/>
            <person name="Tice H."/>
            <person name="Pitluck S."/>
            <person name="Chertkov O."/>
            <person name="Brettin T."/>
            <person name="Bruce D."/>
            <person name="Han C."/>
            <person name="Tapia R."/>
            <person name="Gilna P."/>
            <person name="Schmutz J."/>
            <person name="Larimer F."/>
            <person name="Land M."/>
            <person name="Hauser L."/>
            <person name="Kyrpides N."/>
            <person name="Mikhailova N."/>
            <person name="Richardson P."/>
        </authorList>
    </citation>
    <scope>NUCLEOTIDE SEQUENCE</scope>
    <source>
        <strain evidence="2">BNC1</strain>
    </source>
</reference>
<proteinExistence type="predicted"/>
<dbReference type="SUPFAM" id="SSF50199">
    <property type="entry name" value="Staphylococcal nuclease"/>
    <property type="match status" value="1"/>
</dbReference>
<dbReference type="InterPro" id="IPR016071">
    <property type="entry name" value="Staphylococal_nuclease_OB-fold"/>
</dbReference>
<gene>
    <name evidence="2" type="ordered locus">Meso_1250</name>
</gene>
<dbReference type="eggNOG" id="COG1525">
    <property type="taxonomic scope" value="Bacteria"/>
</dbReference>
<feature type="domain" description="TNase-like" evidence="1">
    <location>
        <begin position="8"/>
        <end position="124"/>
    </location>
</feature>
<accession>Q11IX9</accession>
<evidence type="ECO:0000313" key="2">
    <source>
        <dbReference type="EMBL" id="ABG62646.1"/>
    </source>
</evidence>
<name>Q11IX9_CHESB</name>
<dbReference type="OrthoDB" id="7469880at2"/>